<sequence length="353" mass="38980">MSTARDARNRRRLARSLEESGSGYDFVQAMRLLMRLYPDRAAIGGWDDPAREVVRLSVPPSFAFPPSEIAKLELPSASDEHEMTGMTGEFTNRTQARMAVRFMGLTGPQGVLPHMYTEHAATRARARDTAFRDFLDLFNHRALSLFHRAWERYRPYAAAEHGAEDRLRSHLLDLAGIGTHGVQQNSRVPVDTLAYYAGLLALRTRPAVGLAQMIGDHFQVAATVEQFVGEWQTLRHGGQLELGDDDLDGRLGSAVLGDAVYDPLARVRLRLGPLSYAQFQTFLPGGGAHDRLRELARLYADDQVGVEVQLVLARDEIPPSSLGAAGAPTLGFGTWLRAKPPVQDADDVRLILC</sequence>
<dbReference type="AlphaFoldDB" id="A0A6M4IS79"/>
<accession>A0A6M4IS79</accession>
<dbReference type="PANTHER" id="PTHR35564:SF4">
    <property type="entry name" value="CYTOPLASMIC PROTEIN"/>
    <property type="match status" value="1"/>
</dbReference>
<gene>
    <name evidence="1" type="primary">tssG</name>
    <name evidence="1" type="ORF">HKW67_16000</name>
</gene>
<dbReference type="InterPro" id="IPR010732">
    <property type="entry name" value="T6SS_TssG-like"/>
</dbReference>
<reference evidence="1 2" key="1">
    <citation type="submission" date="2020-05" db="EMBL/GenBank/DDBJ databases">
        <title>Complete genome sequence of Gemmatimonas greenlandica TET16.</title>
        <authorList>
            <person name="Zeng Y."/>
        </authorList>
    </citation>
    <scope>NUCLEOTIDE SEQUENCE [LARGE SCALE GENOMIC DNA]</scope>
    <source>
        <strain evidence="1 2">TET16</strain>
    </source>
</reference>
<dbReference type="Pfam" id="PF06996">
    <property type="entry name" value="T6SS_TssG"/>
    <property type="match status" value="1"/>
</dbReference>
<keyword evidence="2" id="KW-1185">Reference proteome</keyword>
<evidence type="ECO:0000313" key="1">
    <source>
        <dbReference type="EMBL" id="QJR36908.1"/>
    </source>
</evidence>
<name>A0A6M4IS79_9BACT</name>
<organism evidence="1 2">
    <name type="scientific">Gemmatimonas groenlandica</name>
    <dbReference type="NCBI Taxonomy" id="2732249"/>
    <lineage>
        <taxon>Bacteria</taxon>
        <taxon>Pseudomonadati</taxon>
        <taxon>Gemmatimonadota</taxon>
        <taxon>Gemmatimonadia</taxon>
        <taxon>Gemmatimonadales</taxon>
        <taxon>Gemmatimonadaceae</taxon>
        <taxon>Gemmatimonas</taxon>
    </lineage>
</organism>
<dbReference type="KEGG" id="ggr:HKW67_16000"/>
<dbReference type="EMBL" id="CP053085">
    <property type="protein sequence ID" value="QJR36908.1"/>
    <property type="molecule type" value="Genomic_DNA"/>
</dbReference>
<protein>
    <submittedName>
        <fullName evidence="1">Type VI secretion system baseplate subunit TssG</fullName>
    </submittedName>
</protein>
<evidence type="ECO:0000313" key="2">
    <source>
        <dbReference type="Proteomes" id="UP000500938"/>
    </source>
</evidence>
<dbReference type="Proteomes" id="UP000500938">
    <property type="component" value="Chromosome"/>
</dbReference>
<dbReference type="NCBIfam" id="TIGR03347">
    <property type="entry name" value="VI_chp_1"/>
    <property type="match status" value="1"/>
</dbReference>
<dbReference type="RefSeq" id="WP_171226341.1">
    <property type="nucleotide sequence ID" value="NZ_CP053085.1"/>
</dbReference>
<dbReference type="PANTHER" id="PTHR35564">
    <property type="match status" value="1"/>
</dbReference>
<proteinExistence type="predicted"/>